<dbReference type="OrthoDB" id="205297at2157"/>
<keyword evidence="3" id="KW-1185">Reference proteome</keyword>
<keyword evidence="1" id="KW-0472">Membrane</keyword>
<dbReference type="AlphaFoldDB" id="A0A4U5JHL7"/>
<protein>
    <recommendedName>
        <fullName evidence="4">PIN domain-containing protein</fullName>
    </recommendedName>
</protein>
<dbReference type="Proteomes" id="UP000308037">
    <property type="component" value="Unassembled WGS sequence"/>
</dbReference>
<keyword evidence="1" id="KW-1133">Transmembrane helix</keyword>
<reference evidence="2 3" key="1">
    <citation type="submission" date="2019-04" db="EMBL/GenBank/DDBJ databases">
        <title>Natronomonas sp. F20-122 a newhaloarchaeon isolated from a saline saltern of Isla Bacuta, Huelva, Spain.</title>
        <authorList>
            <person name="Duran-Viseras A."/>
            <person name="Sanchez-Porro C."/>
            <person name="Ventosa A."/>
        </authorList>
    </citation>
    <scope>NUCLEOTIDE SEQUENCE [LARGE SCALE GENOMIC DNA]</scope>
    <source>
        <strain evidence="2 3">F20-122</strain>
    </source>
</reference>
<organism evidence="2 3">
    <name type="scientific">Natronomonas salsuginis</name>
    <dbReference type="NCBI Taxonomy" id="2217661"/>
    <lineage>
        <taxon>Archaea</taxon>
        <taxon>Methanobacteriati</taxon>
        <taxon>Methanobacteriota</taxon>
        <taxon>Stenosarchaea group</taxon>
        <taxon>Halobacteria</taxon>
        <taxon>Halobacteriales</taxon>
        <taxon>Natronomonadaceae</taxon>
        <taxon>Natronomonas</taxon>
    </lineage>
</organism>
<keyword evidence="1" id="KW-0812">Transmembrane</keyword>
<evidence type="ECO:0000313" key="3">
    <source>
        <dbReference type="Proteomes" id="UP000308037"/>
    </source>
</evidence>
<feature type="transmembrane region" description="Helical" evidence="1">
    <location>
        <begin position="280"/>
        <end position="303"/>
    </location>
</feature>
<sequence length="345" mass="39560">MRIHRQHLTVLLNRLYDRGDDVIAVEHPSREIGELLRIELGDYDACTITFSTDIEGYADARDDVRRQYVETVVEDLPDASEFRNAVLSSGILEPANQDDIKTFLERYGDPDLMAGHPPAIAGFDTNLMPWRIDRILGLHDADKGIGYVNGFALATGVRDELDWDYKCHDTDPFVNAFGDVYKDYWNQPLGSARIGRIGLLTYRRIRDIEQAVEIQSTEGDEAIIDAYDEYDREYRSDILLFSNDRNFVERARAHRMLGQRVDLPNEFPDTATASWREIEILLYMLAIVFGIIEVPSATIYGVWRGKNELDWQHERVKVDARSPTLDSKLEGDLSIVESYEEHRVG</sequence>
<evidence type="ECO:0000256" key="1">
    <source>
        <dbReference type="SAM" id="Phobius"/>
    </source>
</evidence>
<accession>A0A4U5JHL7</accession>
<proteinExistence type="predicted"/>
<evidence type="ECO:0008006" key="4">
    <source>
        <dbReference type="Google" id="ProtNLM"/>
    </source>
</evidence>
<dbReference type="RefSeq" id="WP_137275276.1">
    <property type="nucleotide sequence ID" value="NZ_QKNX01000001.1"/>
</dbReference>
<evidence type="ECO:0000313" key="2">
    <source>
        <dbReference type="EMBL" id="TKR27976.1"/>
    </source>
</evidence>
<comment type="caution">
    <text evidence="2">The sequence shown here is derived from an EMBL/GenBank/DDBJ whole genome shotgun (WGS) entry which is preliminary data.</text>
</comment>
<name>A0A4U5JHL7_9EURY</name>
<gene>
    <name evidence="2" type="ORF">DM868_02535</name>
</gene>
<dbReference type="EMBL" id="QKNX01000001">
    <property type="protein sequence ID" value="TKR27976.1"/>
    <property type="molecule type" value="Genomic_DNA"/>
</dbReference>